<dbReference type="SMART" id="SM00382">
    <property type="entry name" value="AAA"/>
    <property type="match status" value="1"/>
</dbReference>
<dbReference type="GO" id="GO:0006281">
    <property type="term" value="P:DNA repair"/>
    <property type="evidence" value="ECO:0007669"/>
    <property type="project" value="InterPro"/>
</dbReference>
<evidence type="ECO:0000256" key="8">
    <source>
        <dbReference type="ARBA" id="ARBA00023235"/>
    </source>
</evidence>
<keyword evidence="7" id="KW-0234">DNA repair</keyword>
<dbReference type="Pfam" id="PF05970">
    <property type="entry name" value="PIF1"/>
    <property type="match status" value="1"/>
</dbReference>
<dbReference type="PANTHER" id="PTHR47642">
    <property type="entry name" value="ATP-DEPENDENT DNA HELICASE"/>
    <property type="match status" value="1"/>
</dbReference>
<evidence type="ECO:0000313" key="10">
    <source>
        <dbReference type="EMBL" id="QHT28864.1"/>
    </source>
</evidence>
<dbReference type="InterPro" id="IPR010285">
    <property type="entry name" value="DNA_helicase_pif1-like_DEAD"/>
</dbReference>
<dbReference type="InterPro" id="IPR027417">
    <property type="entry name" value="P-loop_NTPase"/>
</dbReference>
<keyword evidence="2" id="KW-0227">DNA damage</keyword>
<keyword evidence="3" id="KW-0378">Hydrolase</keyword>
<keyword evidence="8" id="KW-0413">Isomerase</keyword>
<dbReference type="InterPro" id="IPR051055">
    <property type="entry name" value="PIF1_helicase"/>
</dbReference>
<evidence type="ECO:0000256" key="1">
    <source>
        <dbReference type="ARBA" id="ARBA00022741"/>
    </source>
</evidence>
<organism evidence="10">
    <name type="scientific">viral metagenome</name>
    <dbReference type="NCBI Taxonomy" id="1070528"/>
    <lineage>
        <taxon>unclassified sequences</taxon>
        <taxon>metagenomes</taxon>
        <taxon>organismal metagenomes</taxon>
    </lineage>
</organism>
<dbReference type="SUPFAM" id="SSF52540">
    <property type="entry name" value="P-loop containing nucleoside triphosphate hydrolases"/>
    <property type="match status" value="2"/>
</dbReference>
<sequence length="448" mass="50681">MKLTEEQEKAYEYIDNGKNIFITSRGAGCGKTFLLKHIIERYKSRRFIAVTASTGIAAVLLNGRTLHSWAGIGLGKKDVNSLIRKIESDKAVKSRWLKTNLLLIDEISLISPELFDKLDLIGRTIRNNSKPFGGIQLIVSGDWLQLPTVDSDKYAFESPVWKETIQKIVYLTIIHRQKNTEFQEVLNSIRIGKITNKVKKALRSRLNVPLENDIGIIPTQLYSTNVDVNTINNKELNLLQSRTNDSKQIFNMKWQAVQNKLEQTLITSYFVGRPAVDPRPVDSILPTSDIPEEYLQMCNGIKKLELLVGAQVVLICNLDQEKQLVNGSRGIVKRFSEEGLPIVKFLNGLEEIIDYHPWDIQNDANQSIGSIIQIPLKLSYATTIHKSQGSTLDYVIINLDKLFEVSQGYVGLSRVTSLEGLSIKGLDIRKFIVNHKALKFYENLELSI</sequence>
<feature type="domain" description="AAA+ ATPase" evidence="9">
    <location>
        <begin position="16"/>
        <end position="291"/>
    </location>
</feature>
<evidence type="ECO:0000256" key="4">
    <source>
        <dbReference type="ARBA" id="ARBA00022806"/>
    </source>
</evidence>
<reference evidence="10" key="1">
    <citation type="journal article" date="2020" name="Nature">
        <title>Giant virus diversity and host interactions through global metagenomics.</title>
        <authorList>
            <person name="Schulz F."/>
            <person name="Roux S."/>
            <person name="Paez-Espino D."/>
            <person name="Jungbluth S."/>
            <person name="Walsh D.A."/>
            <person name="Denef V.J."/>
            <person name="McMahon K.D."/>
            <person name="Konstantinidis K.T."/>
            <person name="Eloe-Fadrosh E.A."/>
            <person name="Kyrpides N.C."/>
            <person name="Woyke T."/>
        </authorList>
    </citation>
    <scope>NUCLEOTIDE SEQUENCE</scope>
    <source>
        <strain evidence="10">GVMAG-M-3300001351-8</strain>
    </source>
</reference>
<evidence type="ECO:0000256" key="2">
    <source>
        <dbReference type="ARBA" id="ARBA00022763"/>
    </source>
</evidence>
<keyword evidence="1" id="KW-0547">Nucleotide-binding</keyword>
<dbReference type="Pfam" id="PF21530">
    <property type="entry name" value="Pif1_2B_dom"/>
    <property type="match status" value="1"/>
</dbReference>
<evidence type="ECO:0000256" key="6">
    <source>
        <dbReference type="ARBA" id="ARBA00023125"/>
    </source>
</evidence>
<dbReference type="AlphaFoldDB" id="A0A6C0EI66"/>
<dbReference type="GO" id="GO:0000723">
    <property type="term" value="P:telomere maintenance"/>
    <property type="evidence" value="ECO:0007669"/>
    <property type="project" value="InterPro"/>
</dbReference>
<dbReference type="InterPro" id="IPR003593">
    <property type="entry name" value="AAA+_ATPase"/>
</dbReference>
<dbReference type="GO" id="GO:0003678">
    <property type="term" value="F:DNA helicase activity"/>
    <property type="evidence" value="ECO:0007669"/>
    <property type="project" value="InterPro"/>
</dbReference>
<dbReference type="EMBL" id="MN738865">
    <property type="protein sequence ID" value="QHT28864.1"/>
    <property type="molecule type" value="Genomic_DNA"/>
</dbReference>
<keyword evidence="6" id="KW-0238">DNA-binding</keyword>
<dbReference type="Gene3D" id="3.40.50.300">
    <property type="entry name" value="P-loop containing nucleotide triphosphate hydrolases"/>
    <property type="match status" value="2"/>
</dbReference>
<accession>A0A6C0EI66</accession>
<dbReference type="InterPro" id="IPR049163">
    <property type="entry name" value="Pif1-like_2B_dom"/>
</dbReference>
<evidence type="ECO:0000256" key="7">
    <source>
        <dbReference type="ARBA" id="ARBA00023204"/>
    </source>
</evidence>
<evidence type="ECO:0000256" key="3">
    <source>
        <dbReference type="ARBA" id="ARBA00022801"/>
    </source>
</evidence>
<dbReference type="PANTHER" id="PTHR47642:SF5">
    <property type="entry name" value="ATP-DEPENDENT DNA HELICASE"/>
    <property type="match status" value="1"/>
</dbReference>
<dbReference type="CDD" id="cd18809">
    <property type="entry name" value="SF1_C_RecD"/>
    <property type="match status" value="1"/>
</dbReference>
<evidence type="ECO:0000256" key="5">
    <source>
        <dbReference type="ARBA" id="ARBA00022840"/>
    </source>
</evidence>
<evidence type="ECO:0000259" key="9">
    <source>
        <dbReference type="SMART" id="SM00382"/>
    </source>
</evidence>
<keyword evidence="4" id="KW-0347">Helicase</keyword>
<name>A0A6C0EI66_9ZZZZ</name>
<proteinExistence type="predicted"/>
<keyword evidence="5" id="KW-0067">ATP-binding</keyword>
<protein>
    <recommendedName>
        <fullName evidence="9">AAA+ ATPase domain-containing protein</fullName>
    </recommendedName>
</protein>
<dbReference type="CDD" id="cd18037">
    <property type="entry name" value="DEXSc_Pif1_like"/>
    <property type="match status" value="1"/>
</dbReference>